<evidence type="ECO:0000313" key="1">
    <source>
        <dbReference type="EMBL" id="CAE0245565.1"/>
    </source>
</evidence>
<dbReference type="EMBL" id="HBIB01011897">
    <property type="protein sequence ID" value="CAE0245566.1"/>
    <property type="molecule type" value="Transcribed_RNA"/>
</dbReference>
<evidence type="ECO:0000313" key="2">
    <source>
        <dbReference type="EMBL" id="CAE0245566.1"/>
    </source>
</evidence>
<proteinExistence type="predicted"/>
<dbReference type="AlphaFoldDB" id="A0A7S3D3M7"/>
<organism evidence="1">
    <name type="scientific">Palpitomonas bilix</name>
    <dbReference type="NCBI Taxonomy" id="652834"/>
    <lineage>
        <taxon>Eukaryota</taxon>
        <taxon>Eukaryota incertae sedis</taxon>
    </lineage>
</organism>
<gene>
    <name evidence="1" type="ORF">PBIL07802_LOCUS7746</name>
    <name evidence="2" type="ORF">PBIL07802_LOCUS7747</name>
</gene>
<reference evidence="1" key="1">
    <citation type="submission" date="2021-01" db="EMBL/GenBank/DDBJ databases">
        <authorList>
            <person name="Corre E."/>
            <person name="Pelletier E."/>
            <person name="Niang G."/>
            <person name="Scheremetjew M."/>
            <person name="Finn R."/>
            <person name="Kale V."/>
            <person name="Holt S."/>
            <person name="Cochrane G."/>
            <person name="Meng A."/>
            <person name="Brown T."/>
            <person name="Cohen L."/>
        </authorList>
    </citation>
    <scope>NUCLEOTIDE SEQUENCE</scope>
    <source>
        <strain evidence="1">NIES-2562</strain>
    </source>
</reference>
<protein>
    <submittedName>
        <fullName evidence="1">Uncharacterized protein</fullName>
    </submittedName>
</protein>
<dbReference type="EMBL" id="HBIB01011896">
    <property type="protein sequence ID" value="CAE0245565.1"/>
    <property type="molecule type" value="Transcribed_RNA"/>
</dbReference>
<sequence>MEQDYRCYFRPESERGGIIFKGTLFRDSEEWEGSYLLCKIWQVERLFQSVETGRCYASRLRQRLSRPKQLHSEKRSCTFLRGLLAFGCSEKGANTVERRGSLRAKMVVAVHASASLNELLATF</sequence>
<name>A0A7S3D3M7_9EUKA</name>
<accession>A0A7S3D3M7</accession>